<dbReference type="SUPFAM" id="SSF51045">
    <property type="entry name" value="WW domain"/>
    <property type="match status" value="1"/>
</dbReference>
<dbReference type="AlphaFoldDB" id="A0A168IG50"/>
<evidence type="ECO:0000313" key="4">
    <source>
        <dbReference type="Proteomes" id="UP000076881"/>
    </source>
</evidence>
<name>A0A168IG50_CORDF</name>
<dbReference type="STRING" id="1081108.A0A168IG50"/>
<feature type="region of interest" description="Disordered" evidence="1">
    <location>
        <begin position="46"/>
        <end position="84"/>
    </location>
</feature>
<keyword evidence="4" id="KW-1185">Reference proteome</keyword>
<feature type="region of interest" description="Disordered" evidence="1">
    <location>
        <begin position="223"/>
        <end position="400"/>
    </location>
</feature>
<dbReference type="OrthoDB" id="2367685at2759"/>
<feature type="region of interest" description="Disordered" evidence="1">
    <location>
        <begin position="1"/>
        <end position="21"/>
    </location>
</feature>
<feature type="domain" description="WW" evidence="2">
    <location>
        <begin position="17"/>
        <end position="51"/>
    </location>
</feature>
<feature type="region of interest" description="Disordered" evidence="1">
    <location>
        <begin position="175"/>
        <end position="203"/>
    </location>
</feature>
<evidence type="ECO:0000313" key="3">
    <source>
        <dbReference type="EMBL" id="OAA79231.1"/>
    </source>
</evidence>
<dbReference type="PROSITE" id="PS01159">
    <property type="entry name" value="WW_DOMAIN_1"/>
    <property type="match status" value="1"/>
</dbReference>
<gene>
    <name evidence="3" type="ORF">LEL_02717</name>
</gene>
<feature type="compositionally biased region" description="Polar residues" evidence="1">
    <location>
        <begin position="188"/>
        <end position="200"/>
    </location>
</feature>
<dbReference type="EMBL" id="AZHF01000002">
    <property type="protein sequence ID" value="OAA79231.1"/>
    <property type="molecule type" value="Genomic_DNA"/>
</dbReference>
<organism evidence="3 4">
    <name type="scientific">Akanthomyces lecanii RCEF 1005</name>
    <dbReference type="NCBI Taxonomy" id="1081108"/>
    <lineage>
        <taxon>Eukaryota</taxon>
        <taxon>Fungi</taxon>
        <taxon>Dikarya</taxon>
        <taxon>Ascomycota</taxon>
        <taxon>Pezizomycotina</taxon>
        <taxon>Sordariomycetes</taxon>
        <taxon>Hypocreomycetidae</taxon>
        <taxon>Hypocreales</taxon>
        <taxon>Cordycipitaceae</taxon>
        <taxon>Akanthomyces</taxon>
        <taxon>Cordyceps confragosa</taxon>
    </lineage>
</organism>
<dbReference type="Gene3D" id="2.20.70.10">
    <property type="match status" value="1"/>
</dbReference>
<feature type="compositionally biased region" description="Low complexity" evidence="1">
    <location>
        <begin position="227"/>
        <end position="274"/>
    </location>
</feature>
<proteinExistence type="predicted"/>
<dbReference type="CDD" id="cd00201">
    <property type="entry name" value="WW"/>
    <property type="match status" value="1"/>
</dbReference>
<evidence type="ECO:0000259" key="2">
    <source>
        <dbReference type="PROSITE" id="PS50020"/>
    </source>
</evidence>
<dbReference type="Proteomes" id="UP000076881">
    <property type="component" value="Unassembled WGS sequence"/>
</dbReference>
<reference evidence="3 4" key="1">
    <citation type="journal article" date="2016" name="Genome Biol. Evol.">
        <title>Divergent and convergent evolution of fungal pathogenicity.</title>
        <authorList>
            <person name="Shang Y."/>
            <person name="Xiao G."/>
            <person name="Zheng P."/>
            <person name="Cen K."/>
            <person name="Zhan S."/>
            <person name="Wang C."/>
        </authorList>
    </citation>
    <scope>NUCLEOTIDE SEQUENCE [LARGE SCALE GENOMIC DNA]</scope>
    <source>
        <strain evidence="3 4">RCEF 1005</strain>
    </source>
</reference>
<dbReference type="SMART" id="SM00456">
    <property type="entry name" value="WW"/>
    <property type="match status" value="1"/>
</dbReference>
<feature type="compositionally biased region" description="Gly residues" evidence="1">
    <location>
        <begin position="380"/>
        <end position="400"/>
    </location>
</feature>
<protein>
    <submittedName>
        <fullName evidence="3">WW/Rsp5/WWP domain protein</fullName>
    </submittedName>
</protein>
<dbReference type="InterPro" id="IPR036020">
    <property type="entry name" value="WW_dom_sf"/>
</dbReference>
<evidence type="ECO:0000256" key="1">
    <source>
        <dbReference type="SAM" id="MobiDB-lite"/>
    </source>
</evidence>
<dbReference type="Pfam" id="PF00397">
    <property type="entry name" value="WW"/>
    <property type="match status" value="1"/>
</dbReference>
<comment type="caution">
    <text evidence="3">The sequence shown here is derived from an EMBL/GenBank/DDBJ whole genome shotgun (WGS) entry which is preliminary data.</text>
</comment>
<feature type="compositionally biased region" description="Low complexity" evidence="1">
    <location>
        <begin position="287"/>
        <end position="379"/>
    </location>
</feature>
<sequence length="400" mass="40212">MTGPASPSTEGPTFAPPQLPPGWIAQWDSSSRKYYYVQLATGVSQWEIPTEAAKTGSTPAQQEDHPYGVPPPEIITHPDGSQTVKHADGRLEPIMADGSRGMGDGPSGDRGLGSMAMNALLGGKQGGGGSGGGGGMGNLGSLANQFLGGGSGGGGGKTSSGLGGKLVGQLASNLFSPSEKPEAPSNYHGGQNSNASSHQQGGLAGAVMGGVASMFGGQHSSGNQNFGYSNTGTGGTYSSSSPAPTYNPPGSNHSVSSSNQGSGSNHGSQTTHGSASQSHSFSEKPSHQSSQYSDGSYSQQPPSYSSQSQHGSQHSYGGDQPNYSSQSNYNQSSHGGQGHNYSSSHGGQQHGAQQYGSHGQQHGDGYNSGNQYGGQHNQYAGGGGGGGYQGQSQGYGGGRY</sequence>
<dbReference type="InterPro" id="IPR001202">
    <property type="entry name" value="WW_dom"/>
</dbReference>
<dbReference type="PROSITE" id="PS50020">
    <property type="entry name" value="WW_DOMAIN_2"/>
    <property type="match status" value="1"/>
</dbReference>
<feature type="compositionally biased region" description="Polar residues" evidence="1">
    <location>
        <begin position="1"/>
        <end position="11"/>
    </location>
</feature>
<accession>A0A168IG50</accession>